<dbReference type="PANTHER" id="PTHR20913:SF7">
    <property type="entry name" value="RE60063P"/>
    <property type="match status" value="1"/>
</dbReference>
<evidence type="ECO:0000256" key="1">
    <source>
        <dbReference type="ARBA" id="ARBA00022468"/>
    </source>
</evidence>
<dbReference type="Gene3D" id="1.10.472.80">
    <property type="entry name" value="Ypt/Rab-GAP domain of gyp1p, domain 3"/>
    <property type="match status" value="1"/>
</dbReference>
<dbReference type="SMART" id="SM00164">
    <property type="entry name" value="TBC"/>
    <property type="match status" value="1"/>
</dbReference>
<evidence type="ECO:0000313" key="6">
    <source>
        <dbReference type="Proteomes" id="UP001610432"/>
    </source>
</evidence>
<dbReference type="InterPro" id="IPR045913">
    <property type="entry name" value="TBC20/Gyp8-like"/>
</dbReference>
<dbReference type="PANTHER" id="PTHR20913">
    <property type="entry name" value="TBC1 DOMAIN FAMILY MEMBER 20/GTPASE"/>
    <property type="match status" value="1"/>
</dbReference>
<evidence type="ECO:0000256" key="2">
    <source>
        <dbReference type="SAM" id="MobiDB-lite"/>
    </source>
</evidence>
<accession>A0ABR4M3A7</accession>
<dbReference type="GeneID" id="98143234"/>
<dbReference type="InterPro" id="IPR035969">
    <property type="entry name" value="Rab-GAP_TBC_sf"/>
</dbReference>
<dbReference type="Proteomes" id="UP001610432">
    <property type="component" value="Unassembled WGS sequence"/>
</dbReference>
<keyword evidence="3" id="KW-0812">Transmembrane</keyword>
<feature type="domain" description="Rab-GAP TBC" evidence="4">
    <location>
        <begin position="65"/>
        <end position="249"/>
    </location>
</feature>
<feature type="region of interest" description="Disordered" evidence="2">
    <location>
        <begin position="1"/>
        <end position="20"/>
    </location>
</feature>
<dbReference type="PROSITE" id="PS50086">
    <property type="entry name" value="TBC_RABGAP"/>
    <property type="match status" value="1"/>
</dbReference>
<feature type="transmembrane region" description="Helical" evidence="3">
    <location>
        <begin position="370"/>
        <end position="387"/>
    </location>
</feature>
<evidence type="ECO:0000256" key="3">
    <source>
        <dbReference type="SAM" id="Phobius"/>
    </source>
</evidence>
<dbReference type="EMBL" id="JBFXLQ010000004">
    <property type="protein sequence ID" value="KAL2871074.1"/>
    <property type="molecule type" value="Genomic_DNA"/>
</dbReference>
<gene>
    <name evidence="5" type="ORF">BJX67DRAFT_343500</name>
</gene>
<keyword evidence="3" id="KW-0472">Membrane</keyword>
<feature type="compositionally biased region" description="Low complexity" evidence="2">
    <location>
        <begin position="1"/>
        <end position="15"/>
    </location>
</feature>
<evidence type="ECO:0000313" key="5">
    <source>
        <dbReference type="EMBL" id="KAL2871074.1"/>
    </source>
</evidence>
<keyword evidence="1" id="KW-0343">GTPase activation</keyword>
<dbReference type="Pfam" id="PF00566">
    <property type="entry name" value="RabGAP-TBC"/>
    <property type="match status" value="1"/>
</dbReference>
<sequence>MAHPSGGYSPTSTSSEHGTLEDTVIQRSSAEELARITKKADAIRRACDLRDLDALISHASSNGGFLCDELRRLAWPILLQYDDHGDADVLRPEHSMPPHGDEEQVKLDVNRSFVYYPDCSDKELLLKKDELLRVIKRVLRNYPMLCYFQGYHDIVQVLLLVLGENDSAPAVAKLSLLRIRDYMLPSLSPSLKHLQLIPTIIKMADKALSRHISGAEPFFALSATLTLYAHDIQGYRDVARLFDFLLAWEPVVSIYFFAAVVLSRRKELFEISSDEPEILHSTLSKLPTPLDLESLISQTVRLFHDYPPESLPTGIWRKIPRYSVLKTSRDVFKKHSTKTALELFYQQTQQLRREERKEQFIKLLWNHRRTIGSIAVAAFIGAISIWIRKRGLDNSIFSYMDQFRTAFGGRL</sequence>
<reference evidence="5 6" key="1">
    <citation type="submission" date="2024-07" db="EMBL/GenBank/DDBJ databases">
        <title>Section-level genome sequencing and comparative genomics of Aspergillus sections Usti and Cavernicolus.</title>
        <authorList>
            <consortium name="Lawrence Berkeley National Laboratory"/>
            <person name="Nybo J.L."/>
            <person name="Vesth T.C."/>
            <person name="Theobald S."/>
            <person name="Frisvad J.C."/>
            <person name="Larsen T.O."/>
            <person name="Kjaerboelling I."/>
            <person name="Rothschild-Mancinelli K."/>
            <person name="Lyhne E.K."/>
            <person name="Kogle M.E."/>
            <person name="Barry K."/>
            <person name="Clum A."/>
            <person name="Na H."/>
            <person name="Ledsgaard L."/>
            <person name="Lin J."/>
            <person name="Lipzen A."/>
            <person name="Kuo A."/>
            <person name="Riley R."/>
            <person name="Mondo S."/>
            <person name="Labutti K."/>
            <person name="Haridas S."/>
            <person name="Pangalinan J."/>
            <person name="Salamov A.A."/>
            <person name="Simmons B.A."/>
            <person name="Magnuson J.K."/>
            <person name="Chen J."/>
            <person name="Drula E."/>
            <person name="Henrissat B."/>
            <person name="Wiebenga A."/>
            <person name="Lubbers R.J."/>
            <person name="Gomes A.C."/>
            <person name="Macurrencykelacurrency M.R."/>
            <person name="Stajich J."/>
            <person name="Grigoriev I.V."/>
            <person name="Mortensen U.H."/>
            <person name="De Vries R.P."/>
            <person name="Baker S.E."/>
            <person name="Andersen M.R."/>
        </authorList>
    </citation>
    <scope>NUCLEOTIDE SEQUENCE [LARGE SCALE GENOMIC DNA]</scope>
    <source>
        <strain evidence="5 6">CBS 449.75</strain>
    </source>
</reference>
<comment type="caution">
    <text evidence="5">The sequence shown here is derived from an EMBL/GenBank/DDBJ whole genome shotgun (WGS) entry which is preliminary data.</text>
</comment>
<dbReference type="InterPro" id="IPR000195">
    <property type="entry name" value="Rab-GAP-TBC_dom"/>
</dbReference>
<dbReference type="Gene3D" id="1.10.8.1310">
    <property type="match status" value="1"/>
</dbReference>
<dbReference type="RefSeq" id="XP_070890053.1">
    <property type="nucleotide sequence ID" value="XM_071028162.1"/>
</dbReference>
<evidence type="ECO:0000259" key="4">
    <source>
        <dbReference type="PROSITE" id="PS50086"/>
    </source>
</evidence>
<protein>
    <submittedName>
        <fullName evidence="5">Rab-GTPase-TBC domain-containing protein</fullName>
    </submittedName>
</protein>
<dbReference type="SUPFAM" id="SSF47923">
    <property type="entry name" value="Ypt/Rab-GAP domain of gyp1p"/>
    <property type="match status" value="2"/>
</dbReference>
<proteinExistence type="predicted"/>
<keyword evidence="3" id="KW-1133">Transmembrane helix</keyword>
<organism evidence="5 6">
    <name type="scientific">Aspergillus lucknowensis</name>
    <dbReference type="NCBI Taxonomy" id="176173"/>
    <lineage>
        <taxon>Eukaryota</taxon>
        <taxon>Fungi</taxon>
        <taxon>Dikarya</taxon>
        <taxon>Ascomycota</taxon>
        <taxon>Pezizomycotina</taxon>
        <taxon>Eurotiomycetes</taxon>
        <taxon>Eurotiomycetidae</taxon>
        <taxon>Eurotiales</taxon>
        <taxon>Aspergillaceae</taxon>
        <taxon>Aspergillus</taxon>
        <taxon>Aspergillus subgen. Nidulantes</taxon>
    </lineage>
</organism>
<name>A0ABR4M3A7_9EURO</name>
<keyword evidence="6" id="KW-1185">Reference proteome</keyword>